<dbReference type="EMBL" id="JAUJEA010000020">
    <property type="protein sequence ID" value="MDN5205550.1"/>
    <property type="molecule type" value="Genomic_DNA"/>
</dbReference>
<dbReference type="HAMAP" id="MF_01057">
    <property type="entry name" value="tRNA_methyltr_TrmB"/>
    <property type="match status" value="1"/>
</dbReference>
<dbReference type="PANTHER" id="PTHR23417">
    <property type="entry name" value="3-DEOXY-D-MANNO-OCTULOSONIC-ACID TRANSFERASE/TRNA GUANINE-N 7 - -METHYLTRANSFERASE"/>
    <property type="match status" value="1"/>
</dbReference>
<reference evidence="8" key="1">
    <citation type="submission" date="2023-06" db="EMBL/GenBank/DDBJ databases">
        <title>Genomic of Parafulvivirga corallium.</title>
        <authorList>
            <person name="Wang G."/>
        </authorList>
    </citation>
    <scope>NUCLEOTIDE SEQUENCE</scope>
    <source>
        <strain evidence="8">BMA10</strain>
    </source>
</reference>
<dbReference type="InterPro" id="IPR029063">
    <property type="entry name" value="SAM-dependent_MTases_sf"/>
</dbReference>
<dbReference type="NCBIfam" id="TIGR00091">
    <property type="entry name" value="tRNA (guanosine(46)-N7)-methyltransferase TrmB"/>
    <property type="match status" value="1"/>
</dbReference>
<evidence type="ECO:0000256" key="3">
    <source>
        <dbReference type="ARBA" id="ARBA00022603"/>
    </source>
</evidence>
<comment type="function">
    <text evidence="2 7">Catalyzes the formation of N(7)-methylguanine at position 46 (m7G46) in tRNA.</text>
</comment>
<dbReference type="Pfam" id="PF02390">
    <property type="entry name" value="Methyltransf_4"/>
    <property type="match status" value="1"/>
</dbReference>
<comment type="similarity">
    <text evidence="7">Belongs to the class I-like SAM-binding methyltransferase superfamily. TrmB family.</text>
</comment>
<dbReference type="EC" id="2.1.1.33" evidence="7"/>
<dbReference type="InterPro" id="IPR055361">
    <property type="entry name" value="tRNA_methyltr_TrmB_bact"/>
</dbReference>
<dbReference type="Proteomes" id="UP001172082">
    <property type="component" value="Unassembled WGS sequence"/>
</dbReference>
<dbReference type="Gene3D" id="3.40.50.150">
    <property type="entry name" value="Vaccinia Virus protein VP39"/>
    <property type="match status" value="1"/>
</dbReference>
<evidence type="ECO:0000313" key="8">
    <source>
        <dbReference type="EMBL" id="MDN5205550.1"/>
    </source>
</evidence>
<dbReference type="NCBIfam" id="NF001080">
    <property type="entry name" value="PRK00121.2-2"/>
    <property type="match status" value="1"/>
</dbReference>
<gene>
    <name evidence="7 8" type="primary">trmB</name>
    <name evidence="8" type="ORF">QQ008_29470</name>
</gene>
<feature type="binding site" evidence="7">
    <location>
        <position position="156"/>
    </location>
    <ligand>
        <name>substrate</name>
    </ligand>
</feature>
<accession>A0ABT8KXP8</accession>
<dbReference type="SUPFAM" id="SSF53335">
    <property type="entry name" value="S-adenosyl-L-methionine-dependent methyltransferases"/>
    <property type="match status" value="1"/>
</dbReference>
<evidence type="ECO:0000256" key="7">
    <source>
        <dbReference type="HAMAP-Rule" id="MF_01057"/>
    </source>
</evidence>
<keyword evidence="5 7" id="KW-0949">S-adenosyl-L-methionine</keyword>
<evidence type="ECO:0000256" key="4">
    <source>
        <dbReference type="ARBA" id="ARBA00022679"/>
    </source>
</evidence>
<evidence type="ECO:0000256" key="2">
    <source>
        <dbReference type="ARBA" id="ARBA00003015"/>
    </source>
</evidence>
<comment type="caution">
    <text evidence="8">The sequence shown here is derived from an EMBL/GenBank/DDBJ whole genome shotgun (WGS) entry which is preliminary data.</text>
</comment>
<comment type="pathway">
    <text evidence="7">tRNA modification; N(7)-methylguanine-tRNA biosynthesis.</text>
</comment>
<dbReference type="InterPro" id="IPR003358">
    <property type="entry name" value="tRNA_(Gua-N-7)_MeTrfase_Trmb"/>
</dbReference>
<dbReference type="GO" id="GO:0008176">
    <property type="term" value="F:tRNA (guanine(46)-N7)-methyltransferase activity"/>
    <property type="evidence" value="ECO:0007669"/>
    <property type="project" value="UniProtKB-EC"/>
</dbReference>
<keyword evidence="6 7" id="KW-0819">tRNA processing</keyword>
<dbReference type="PROSITE" id="PS51625">
    <property type="entry name" value="SAM_MT_TRMB"/>
    <property type="match status" value="1"/>
</dbReference>
<name>A0ABT8KXP8_9BACT</name>
<evidence type="ECO:0000256" key="1">
    <source>
        <dbReference type="ARBA" id="ARBA00000142"/>
    </source>
</evidence>
<comment type="caution">
    <text evidence="7">Lacks conserved residue(s) required for the propagation of feature annotation.</text>
</comment>
<feature type="binding site" evidence="7">
    <location>
        <position position="46"/>
    </location>
    <ligand>
        <name>S-adenosyl-L-methionine</name>
        <dbReference type="ChEBI" id="CHEBI:59789"/>
    </ligand>
</feature>
<dbReference type="PANTHER" id="PTHR23417:SF14">
    <property type="entry name" value="PENTACOTRIPEPTIDE-REPEAT REGION OF PRORP DOMAIN-CONTAINING PROTEIN"/>
    <property type="match status" value="1"/>
</dbReference>
<keyword evidence="4 7" id="KW-0808">Transferase</keyword>
<comment type="catalytic activity">
    <reaction evidence="1 7">
        <text>guanosine(46) in tRNA + S-adenosyl-L-methionine = N(7)-methylguanosine(46) in tRNA + S-adenosyl-L-homocysteine</text>
        <dbReference type="Rhea" id="RHEA:42708"/>
        <dbReference type="Rhea" id="RHEA-COMP:10188"/>
        <dbReference type="Rhea" id="RHEA-COMP:10189"/>
        <dbReference type="ChEBI" id="CHEBI:57856"/>
        <dbReference type="ChEBI" id="CHEBI:59789"/>
        <dbReference type="ChEBI" id="CHEBI:74269"/>
        <dbReference type="ChEBI" id="CHEBI:74480"/>
        <dbReference type="EC" id="2.1.1.33"/>
    </reaction>
</comment>
<evidence type="ECO:0000313" key="9">
    <source>
        <dbReference type="Proteomes" id="UP001172082"/>
    </source>
</evidence>
<feature type="binding site" evidence="7">
    <location>
        <position position="71"/>
    </location>
    <ligand>
        <name>S-adenosyl-L-methionine</name>
        <dbReference type="ChEBI" id="CHEBI:59789"/>
    </ligand>
</feature>
<proteinExistence type="inferred from homology"/>
<evidence type="ECO:0000256" key="6">
    <source>
        <dbReference type="ARBA" id="ARBA00022694"/>
    </source>
</evidence>
<keyword evidence="9" id="KW-1185">Reference proteome</keyword>
<feature type="binding site" evidence="7">
    <location>
        <begin position="197"/>
        <end position="200"/>
    </location>
    <ligand>
        <name>substrate</name>
    </ligand>
</feature>
<organism evidence="8 9">
    <name type="scientific">Splendidivirga corallicola</name>
    <dbReference type="NCBI Taxonomy" id="3051826"/>
    <lineage>
        <taxon>Bacteria</taxon>
        <taxon>Pseudomonadati</taxon>
        <taxon>Bacteroidota</taxon>
        <taxon>Cytophagia</taxon>
        <taxon>Cytophagales</taxon>
        <taxon>Splendidivirgaceae</taxon>
        <taxon>Splendidivirga</taxon>
    </lineage>
</organism>
<protein>
    <recommendedName>
        <fullName evidence="7">tRNA (guanine-N(7)-)-methyltransferase</fullName>
        <ecNumber evidence="7">2.1.1.33</ecNumber>
    </recommendedName>
    <alternativeName>
        <fullName evidence="7">tRNA (guanine(46)-N(7))-methyltransferase</fullName>
    </alternativeName>
    <alternativeName>
        <fullName evidence="7">tRNA(m7G46)-methyltransferase</fullName>
    </alternativeName>
</protein>
<feature type="binding site" evidence="7">
    <location>
        <position position="120"/>
    </location>
    <ligand>
        <name>S-adenosyl-L-methionine</name>
        <dbReference type="ChEBI" id="CHEBI:59789"/>
    </ligand>
</feature>
<dbReference type="RefSeq" id="WP_346755571.1">
    <property type="nucleotide sequence ID" value="NZ_JAUJEA010000020.1"/>
</dbReference>
<feature type="binding site" evidence="7">
    <location>
        <position position="124"/>
    </location>
    <ligand>
        <name>substrate</name>
    </ligand>
</feature>
<evidence type="ECO:0000256" key="5">
    <source>
        <dbReference type="ARBA" id="ARBA00022691"/>
    </source>
</evidence>
<sequence length="222" mass="26361">MRGKLKRFKEIAERPNVICPEKEVYEKMRGNWQKEHFKNDHDIVLEIGCGRGEYTVGLAQVFPDRNFIGIDIKGDRIWVGSTRAMSLELKNAAFLRTQVQFLPKFFDGEEVKEIWITFPDPRPKDRDEKRRLTNSKYFDLYKSVLQKQGWVHFKTDNTDLFNYTLGVLKTRKDVKNLEFTHDLYSSPFNNDHFGIKTKYEEKFHAMGENIKYLKFQFVDSTN</sequence>
<keyword evidence="3 7" id="KW-0489">Methyltransferase</keyword>